<keyword evidence="1" id="KW-0862">Zinc</keyword>
<organism evidence="4 5">
    <name type="scientific">Grifola frondosa</name>
    <name type="common">Maitake</name>
    <name type="synonym">Polyporus frondosus</name>
    <dbReference type="NCBI Taxonomy" id="5627"/>
    <lineage>
        <taxon>Eukaryota</taxon>
        <taxon>Fungi</taxon>
        <taxon>Dikarya</taxon>
        <taxon>Basidiomycota</taxon>
        <taxon>Agaricomycotina</taxon>
        <taxon>Agaricomycetes</taxon>
        <taxon>Polyporales</taxon>
        <taxon>Grifolaceae</taxon>
        <taxon>Grifola</taxon>
    </lineage>
</organism>
<evidence type="ECO:0000313" key="5">
    <source>
        <dbReference type="Proteomes" id="UP000092993"/>
    </source>
</evidence>
<keyword evidence="5" id="KW-1185">Reference proteome</keyword>
<comment type="caution">
    <text evidence="4">The sequence shown here is derived from an EMBL/GenBank/DDBJ whole genome shotgun (WGS) entry which is preliminary data.</text>
</comment>
<feature type="region of interest" description="Disordered" evidence="2">
    <location>
        <begin position="28"/>
        <end position="56"/>
    </location>
</feature>
<dbReference type="OrthoDB" id="2757290at2759"/>
<feature type="compositionally biased region" description="Basic residues" evidence="2">
    <location>
        <begin position="36"/>
        <end position="46"/>
    </location>
</feature>
<keyword evidence="1" id="KW-0479">Metal-binding</keyword>
<evidence type="ECO:0000259" key="3">
    <source>
        <dbReference type="PROSITE" id="PS50157"/>
    </source>
</evidence>
<evidence type="ECO:0000256" key="2">
    <source>
        <dbReference type="SAM" id="MobiDB-lite"/>
    </source>
</evidence>
<evidence type="ECO:0000313" key="4">
    <source>
        <dbReference type="EMBL" id="OBZ67505.1"/>
    </source>
</evidence>
<protein>
    <recommendedName>
        <fullName evidence="3">C2H2-type domain-containing protein</fullName>
    </recommendedName>
</protein>
<dbReference type="Proteomes" id="UP000092993">
    <property type="component" value="Unassembled WGS sequence"/>
</dbReference>
<proteinExistence type="predicted"/>
<dbReference type="PROSITE" id="PS50157">
    <property type="entry name" value="ZINC_FINGER_C2H2_2"/>
    <property type="match status" value="1"/>
</dbReference>
<dbReference type="STRING" id="5627.A0A1C7LRP1"/>
<dbReference type="AlphaFoldDB" id="A0A1C7LRP1"/>
<feature type="compositionally biased region" description="Polar residues" evidence="2">
    <location>
        <begin position="47"/>
        <end position="56"/>
    </location>
</feature>
<dbReference type="InterPro" id="IPR013087">
    <property type="entry name" value="Znf_C2H2_type"/>
</dbReference>
<reference evidence="4 5" key="1">
    <citation type="submission" date="2016-03" db="EMBL/GenBank/DDBJ databases">
        <title>Whole genome sequencing of Grifola frondosa 9006-11.</title>
        <authorList>
            <person name="Min B."/>
            <person name="Park H."/>
            <person name="Kim J.-G."/>
            <person name="Cho H."/>
            <person name="Oh Y.-L."/>
            <person name="Kong W.-S."/>
            <person name="Choi I.-G."/>
        </authorList>
    </citation>
    <scope>NUCLEOTIDE SEQUENCE [LARGE SCALE GENOMIC DNA]</scope>
    <source>
        <strain evidence="4 5">9006-11</strain>
    </source>
</reference>
<accession>A0A1C7LRP1</accession>
<evidence type="ECO:0000256" key="1">
    <source>
        <dbReference type="PROSITE-ProRule" id="PRU00042"/>
    </source>
</evidence>
<dbReference type="PROSITE" id="PS00028">
    <property type="entry name" value="ZINC_FINGER_C2H2_1"/>
    <property type="match status" value="1"/>
</dbReference>
<sequence>MAAHRCTPSLLPRDNDFADLVSDHICGHPPSQRVIRQSKRQRKAKTRSQTTKTPSSRPILFVMTPECPSLAPIVPIPSHLQEPVDVGITDMSQHESMDLVDVQWPPGIPRSMVFAFRIKWRPTLPFQVYDGARMVLEETLELPFRSTGPEPMFEYTFRANGTSTPVSSSKILHHSCDDFTMTQEKGALHTPAPISVAAENVSSTRLRCQAPDENRAPMNVACEAGSQLPEENVELRRSASQNPLSPYNWKERDCSHTYAFDVLNATRDMQPQIESIYDSREHGHNNHVVVGPRLIVSPRTTHESMDGSARTTLAKLLNAHHVPDPAALQTKLSALHSLHSIPLPPLPHLRRASFEGEIEVLNVADREQESPEAFRRRRQDTPLGAPCPPRMGFHPGQFQPAFTTHGHAYMQPTYIPEFKCSRWSALRYPHRGHHVPMYPPTSLPSPHPDYAPGYNAMYAPAMPPMPPSILATAPMPYFPTPTPIPANMPSTWSALFEVLKQENDIVHKPHKLRYKHGGQVHVKDGNSLNGLPLQCPLCPRTFRFSNGLAIHLKWHWGASSLEWRRGVSKTCKVVERARKEAELRAAHVVQNAQSQSASTMNVVEAVSDPARIAPATSIVLRRDPPASTSGYPFVMPYYTIGYSTLFYWVSL</sequence>
<name>A0A1C7LRP1_GRIFR</name>
<dbReference type="EMBL" id="LUGG01000024">
    <property type="protein sequence ID" value="OBZ67505.1"/>
    <property type="molecule type" value="Genomic_DNA"/>
</dbReference>
<keyword evidence="1" id="KW-0863">Zinc-finger</keyword>
<dbReference type="GO" id="GO:0008270">
    <property type="term" value="F:zinc ion binding"/>
    <property type="evidence" value="ECO:0007669"/>
    <property type="project" value="UniProtKB-KW"/>
</dbReference>
<feature type="domain" description="C2H2-type" evidence="3">
    <location>
        <begin position="533"/>
        <end position="560"/>
    </location>
</feature>
<gene>
    <name evidence="4" type="ORF">A0H81_12701</name>
</gene>